<dbReference type="Gene3D" id="1.10.287.110">
    <property type="entry name" value="DnaJ domain"/>
    <property type="match status" value="1"/>
</dbReference>
<evidence type="ECO:0000313" key="4">
    <source>
        <dbReference type="Proteomes" id="UP001366060"/>
    </source>
</evidence>
<comment type="caution">
    <text evidence="3">The sequence shown here is derived from an EMBL/GenBank/DDBJ whole genome shotgun (WGS) entry which is preliminary data.</text>
</comment>
<evidence type="ECO:0000313" key="3">
    <source>
        <dbReference type="EMBL" id="MEL0657798.1"/>
    </source>
</evidence>
<dbReference type="PROSITE" id="PS50076">
    <property type="entry name" value="DNAJ_2"/>
    <property type="match status" value="1"/>
</dbReference>
<dbReference type="Pfam" id="PF00226">
    <property type="entry name" value="DnaJ"/>
    <property type="match status" value="1"/>
</dbReference>
<gene>
    <name evidence="3" type="ORF">V6255_01500</name>
</gene>
<protein>
    <submittedName>
        <fullName evidence="3">J domain-containing protein</fullName>
    </submittedName>
</protein>
<dbReference type="SUPFAM" id="SSF46565">
    <property type="entry name" value="Chaperone J-domain"/>
    <property type="match status" value="1"/>
</dbReference>
<dbReference type="CDD" id="cd06257">
    <property type="entry name" value="DnaJ"/>
    <property type="match status" value="1"/>
</dbReference>
<feature type="domain" description="J" evidence="2">
    <location>
        <begin position="2"/>
        <end position="55"/>
    </location>
</feature>
<reference evidence="3 4" key="1">
    <citation type="submission" date="2024-02" db="EMBL/GenBank/DDBJ databases">
        <title>Bacteria isolated from the canopy kelp, Nereocystis luetkeana.</title>
        <authorList>
            <person name="Pfister C.A."/>
            <person name="Younker I.T."/>
            <person name="Light S.H."/>
        </authorList>
    </citation>
    <scope>NUCLEOTIDE SEQUENCE [LARGE SCALE GENOMIC DNA]</scope>
    <source>
        <strain evidence="3 4">TI.2.07</strain>
    </source>
</reference>
<dbReference type="RefSeq" id="WP_341626557.1">
    <property type="nucleotide sequence ID" value="NZ_JBAKBA010000002.1"/>
</dbReference>
<keyword evidence="4" id="KW-1185">Reference proteome</keyword>
<name>A0ABU9H7E6_9GAMM</name>
<sequence length="295" mass="33212">MNNHDILGTNDSWSNKAIRKQFKLLSLKIHPDKSGTSELFKIVHIAYKKVMNGGGNEHFVYLPSEEVAVDETTLDPESLKIQVLQLIEEVRIKTDCLDEANAQIRKLTADSDVSKIAGQLKLALSALFIMIVGGSLLLMSNWNNVDQSISPSTRFFLSTMPKTLPEIPKLLLKSKKRDWSDVPGYSKEGDFGDFILITELGIPTLMFKIDQTLYSSEQKAKLRNEKHGSCEAALGINDYQKVGLINPFARATIDSDFVFSIWLFDSVDLEIFKDFKTLTLICDDLIYSAELELKK</sequence>
<evidence type="ECO:0000259" key="2">
    <source>
        <dbReference type="PROSITE" id="PS50076"/>
    </source>
</evidence>
<dbReference type="InterPro" id="IPR001623">
    <property type="entry name" value="DnaJ_domain"/>
</dbReference>
<keyword evidence="1" id="KW-0143">Chaperone</keyword>
<dbReference type="EMBL" id="JBAKBA010000002">
    <property type="protein sequence ID" value="MEL0657798.1"/>
    <property type="molecule type" value="Genomic_DNA"/>
</dbReference>
<dbReference type="Proteomes" id="UP001366060">
    <property type="component" value="Unassembled WGS sequence"/>
</dbReference>
<dbReference type="InterPro" id="IPR036869">
    <property type="entry name" value="J_dom_sf"/>
</dbReference>
<organism evidence="3 4">
    <name type="scientific">Psychromonas arctica</name>
    <dbReference type="NCBI Taxonomy" id="168275"/>
    <lineage>
        <taxon>Bacteria</taxon>
        <taxon>Pseudomonadati</taxon>
        <taxon>Pseudomonadota</taxon>
        <taxon>Gammaproteobacteria</taxon>
        <taxon>Alteromonadales</taxon>
        <taxon>Psychromonadaceae</taxon>
        <taxon>Psychromonas</taxon>
    </lineage>
</organism>
<accession>A0ABU9H7E6</accession>
<evidence type="ECO:0000256" key="1">
    <source>
        <dbReference type="ARBA" id="ARBA00023186"/>
    </source>
</evidence>
<proteinExistence type="predicted"/>
<dbReference type="SMART" id="SM00271">
    <property type="entry name" value="DnaJ"/>
    <property type="match status" value="1"/>
</dbReference>